<dbReference type="Proteomes" id="UP001550348">
    <property type="component" value="Unassembled WGS sequence"/>
</dbReference>
<sequence>MPTDINVAAWSWARLSTKLRRYEQLEPFDLALAGICQSCRLDQFILDGAPYAAGAHLRTLLQAAPTSM</sequence>
<gene>
    <name evidence="1" type="ORF">ABZ071_28955</name>
</gene>
<proteinExistence type="predicted"/>
<reference evidence="1 2" key="1">
    <citation type="submission" date="2024-06" db="EMBL/GenBank/DDBJ databases">
        <title>The Natural Products Discovery Center: Release of the First 8490 Sequenced Strains for Exploring Actinobacteria Biosynthetic Diversity.</title>
        <authorList>
            <person name="Kalkreuter E."/>
            <person name="Kautsar S.A."/>
            <person name="Yang D."/>
            <person name="Bader C.D."/>
            <person name="Teijaro C.N."/>
            <person name="Fluegel L."/>
            <person name="Davis C.M."/>
            <person name="Simpson J.R."/>
            <person name="Lauterbach L."/>
            <person name="Steele A.D."/>
            <person name="Gui C."/>
            <person name="Meng S."/>
            <person name="Li G."/>
            <person name="Viehrig K."/>
            <person name="Ye F."/>
            <person name="Su P."/>
            <person name="Kiefer A.F."/>
            <person name="Nichols A."/>
            <person name="Cepeda A.J."/>
            <person name="Yan W."/>
            <person name="Fan B."/>
            <person name="Jiang Y."/>
            <person name="Adhikari A."/>
            <person name="Zheng C.-J."/>
            <person name="Schuster L."/>
            <person name="Cowan T.M."/>
            <person name="Smanski M.J."/>
            <person name="Chevrette M.G."/>
            <person name="De Carvalho L.P.S."/>
            <person name="Shen B."/>
        </authorList>
    </citation>
    <scope>NUCLEOTIDE SEQUENCE [LARGE SCALE GENOMIC DNA]</scope>
    <source>
        <strain evidence="1 2">NPDC006286</strain>
    </source>
</reference>
<accession>A0ABV2VST3</accession>
<evidence type="ECO:0000313" key="1">
    <source>
        <dbReference type="EMBL" id="MEU0155853.1"/>
    </source>
</evidence>
<dbReference type="RefSeq" id="WP_355667413.1">
    <property type="nucleotide sequence ID" value="NZ_JBEXRX010000132.1"/>
</dbReference>
<protein>
    <submittedName>
        <fullName evidence="1">Uncharacterized protein</fullName>
    </submittedName>
</protein>
<name>A0ABV2VST3_9ACTN</name>
<evidence type="ECO:0000313" key="2">
    <source>
        <dbReference type="Proteomes" id="UP001550348"/>
    </source>
</evidence>
<keyword evidence="2" id="KW-1185">Reference proteome</keyword>
<dbReference type="EMBL" id="JBEXRX010000132">
    <property type="protein sequence ID" value="MEU0155853.1"/>
    <property type="molecule type" value="Genomic_DNA"/>
</dbReference>
<comment type="caution">
    <text evidence="1">The sequence shown here is derived from an EMBL/GenBank/DDBJ whole genome shotgun (WGS) entry which is preliminary data.</text>
</comment>
<organism evidence="1 2">
    <name type="scientific">Micromonospora fulviviridis</name>
    <dbReference type="NCBI Taxonomy" id="47860"/>
    <lineage>
        <taxon>Bacteria</taxon>
        <taxon>Bacillati</taxon>
        <taxon>Actinomycetota</taxon>
        <taxon>Actinomycetes</taxon>
        <taxon>Micromonosporales</taxon>
        <taxon>Micromonosporaceae</taxon>
        <taxon>Micromonospora</taxon>
    </lineage>
</organism>